<feature type="domain" description="Velvet" evidence="6">
    <location>
        <begin position="24"/>
        <end position="271"/>
    </location>
</feature>
<dbReference type="InterPro" id="IPR038491">
    <property type="entry name" value="Velvet_dom_sf"/>
</dbReference>
<proteinExistence type="predicted"/>
<sequence length="271" mass="30150">MGKSDKYYYQSKASEDDDDLDVDPNELIYSLEIVQQPLRARMCGFGDKDRRNVTPAPVLKLVAKMQDGKIVSASHLSKQAFVVTADLWLEDEVTERNLVLISSIPSSRTAAYSLQQATLAQESQLVVDQLGIHEHTPEGSSSYLSTTSSPVTAESSSNASRMSIRNVIHDVGVGSAEDADTHEEQEYHQDNDTYVEQDLRELRELSAATSQARMEMSTRNLVGQIAVSGQVAPGLDDEISHIWFAFSILSIRTEGFFKIRFCLTDLMRIPE</sequence>
<dbReference type="AlphaFoldDB" id="A0A9P6MTA8"/>
<evidence type="ECO:0000259" key="6">
    <source>
        <dbReference type="PROSITE" id="PS51821"/>
    </source>
</evidence>
<evidence type="ECO:0000256" key="4">
    <source>
        <dbReference type="ARBA" id="ARBA00023242"/>
    </source>
</evidence>
<gene>
    <name evidence="7" type="ORF">BGZ80_011421</name>
</gene>
<dbReference type="Gene3D" id="2.60.40.3960">
    <property type="entry name" value="Velvet domain"/>
    <property type="match status" value="1"/>
</dbReference>
<comment type="subcellular location">
    <subcellularLocation>
        <location evidence="1">Nucleus</location>
    </subcellularLocation>
</comment>
<keyword evidence="4" id="KW-0539">Nucleus</keyword>
<keyword evidence="2" id="KW-0805">Transcription regulation</keyword>
<comment type="caution">
    <text evidence="7">The sequence shown here is derived from an EMBL/GenBank/DDBJ whole genome shotgun (WGS) entry which is preliminary data.</text>
</comment>
<evidence type="ECO:0000256" key="2">
    <source>
        <dbReference type="ARBA" id="ARBA00023015"/>
    </source>
</evidence>
<evidence type="ECO:0000313" key="7">
    <source>
        <dbReference type="EMBL" id="KAG0012914.1"/>
    </source>
</evidence>
<feature type="compositionally biased region" description="Low complexity" evidence="5">
    <location>
        <begin position="140"/>
        <end position="149"/>
    </location>
</feature>
<dbReference type="PANTHER" id="PTHR33572">
    <property type="entry name" value="SPORE DEVELOPMENT REGULATOR VOSA"/>
    <property type="match status" value="1"/>
</dbReference>
<accession>A0A9P6MTA8</accession>
<dbReference type="Proteomes" id="UP000703661">
    <property type="component" value="Unassembled WGS sequence"/>
</dbReference>
<evidence type="ECO:0000313" key="8">
    <source>
        <dbReference type="Proteomes" id="UP000703661"/>
    </source>
</evidence>
<dbReference type="InterPro" id="IPR037525">
    <property type="entry name" value="Velvet_dom"/>
</dbReference>
<dbReference type="PROSITE" id="PS51821">
    <property type="entry name" value="VELVET"/>
    <property type="match status" value="1"/>
</dbReference>
<evidence type="ECO:0000256" key="5">
    <source>
        <dbReference type="SAM" id="MobiDB-lite"/>
    </source>
</evidence>
<dbReference type="PANTHER" id="PTHR33572:SF3">
    <property type="entry name" value="VELVET COMPLEX SUBUNIT B"/>
    <property type="match status" value="1"/>
</dbReference>
<dbReference type="InterPro" id="IPR021740">
    <property type="entry name" value="Velvet"/>
</dbReference>
<protein>
    <recommendedName>
        <fullName evidence="6">Velvet domain-containing protein</fullName>
    </recommendedName>
</protein>
<feature type="region of interest" description="Disordered" evidence="5">
    <location>
        <begin position="136"/>
        <end position="159"/>
    </location>
</feature>
<dbReference type="Pfam" id="PF11754">
    <property type="entry name" value="Velvet"/>
    <property type="match status" value="1"/>
</dbReference>
<organism evidence="7 8">
    <name type="scientific">Entomortierella chlamydospora</name>
    <dbReference type="NCBI Taxonomy" id="101097"/>
    <lineage>
        <taxon>Eukaryota</taxon>
        <taxon>Fungi</taxon>
        <taxon>Fungi incertae sedis</taxon>
        <taxon>Mucoromycota</taxon>
        <taxon>Mortierellomycotina</taxon>
        <taxon>Mortierellomycetes</taxon>
        <taxon>Mortierellales</taxon>
        <taxon>Mortierellaceae</taxon>
        <taxon>Entomortierella</taxon>
    </lineage>
</organism>
<evidence type="ECO:0000256" key="3">
    <source>
        <dbReference type="ARBA" id="ARBA00023163"/>
    </source>
</evidence>
<feature type="compositionally biased region" description="Polar residues" evidence="5">
    <location>
        <begin position="150"/>
        <end position="159"/>
    </location>
</feature>
<evidence type="ECO:0000256" key="1">
    <source>
        <dbReference type="ARBA" id="ARBA00004123"/>
    </source>
</evidence>
<keyword evidence="3" id="KW-0804">Transcription</keyword>
<dbReference type="GO" id="GO:0005634">
    <property type="term" value="C:nucleus"/>
    <property type="evidence" value="ECO:0007669"/>
    <property type="project" value="UniProtKB-SubCell"/>
</dbReference>
<feature type="region of interest" description="Disordered" evidence="5">
    <location>
        <begin position="1"/>
        <end position="20"/>
    </location>
</feature>
<keyword evidence="8" id="KW-1185">Reference proteome</keyword>
<name>A0A9P6MTA8_9FUNG</name>
<reference evidence="7" key="1">
    <citation type="journal article" date="2020" name="Fungal Divers.">
        <title>Resolving the Mortierellaceae phylogeny through synthesis of multi-gene phylogenetics and phylogenomics.</title>
        <authorList>
            <person name="Vandepol N."/>
            <person name="Liber J."/>
            <person name="Desiro A."/>
            <person name="Na H."/>
            <person name="Kennedy M."/>
            <person name="Barry K."/>
            <person name="Grigoriev I.V."/>
            <person name="Miller A.N."/>
            <person name="O'Donnell K."/>
            <person name="Stajich J.E."/>
            <person name="Bonito G."/>
        </authorList>
    </citation>
    <scope>NUCLEOTIDE SEQUENCE</scope>
    <source>
        <strain evidence="7">NRRL 2769</strain>
    </source>
</reference>
<dbReference type="EMBL" id="JAAAID010000917">
    <property type="protein sequence ID" value="KAG0012914.1"/>
    <property type="molecule type" value="Genomic_DNA"/>
</dbReference>